<protein>
    <submittedName>
        <fullName evidence="3">YtkA-like</fullName>
    </submittedName>
</protein>
<evidence type="ECO:0000256" key="1">
    <source>
        <dbReference type="SAM" id="Phobius"/>
    </source>
</evidence>
<keyword evidence="1" id="KW-1133">Transmembrane helix</keyword>
<feature type="transmembrane region" description="Helical" evidence="1">
    <location>
        <begin position="12"/>
        <end position="30"/>
    </location>
</feature>
<evidence type="ECO:0000259" key="2">
    <source>
        <dbReference type="Pfam" id="PF13115"/>
    </source>
</evidence>
<accession>A0A1H4IMF6</accession>
<gene>
    <name evidence="3" type="ORF">SAMN05216452_0203</name>
</gene>
<evidence type="ECO:0000313" key="3">
    <source>
        <dbReference type="EMBL" id="SEB35153.1"/>
    </source>
</evidence>
<dbReference type="AlphaFoldDB" id="A0A1H4IMF6"/>
<keyword evidence="1" id="KW-0472">Membrane</keyword>
<dbReference type="EMBL" id="FNSL01000001">
    <property type="protein sequence ID" value="SEB35153.1"/>
    <property type="molecule type" value="Genomic_DNA"/>
</dbReference>
<keyword evidence="4" id="KW-1185">Reference proteome</keyword>
<proteinExistence type="predicted"/>
<keyword evidence="1" id="KW-0812">Transmembrane</keyword>
<name>A0A1H4IMF6_9HYPH</name>
<reference evidence="4" key="1">
    <citation type="submission" date="2016-10" db="EMBL/GenBank/DDBJ databases">
        <authorList>
            <person name="Varghese N."/>
            <person name="Submissions S."/>
        </authorList>
    </citation>
    <scope>NUCLEOTIDE SEQUENCE [LARGE SCALE GENOMIC DNA]</scope>
    <source>
        <strain evidence="4">ES.061</strain>
    </source>
</reference>
<dbReference type="Pfam" id="PF13115">
    <property type="entry name" value="YtkA"/>
    <property type="match status" value="1"/>
</dbReference>
<dbReference type="Proteomes" id="UP000199064">
    <property type="component" value="Unassembled WGS sequence"/>
</dbReference>
<sequence length="151" mass="16304">MPPQRVNGTRRFMLAGLGLLAAAIAIYAAYRLFTPPTPEIDIAYNTVSRDGLYQVMFETDAQPVPVNETHEWVVTVTTPDGAPVTDASIAVDGGMPAHGHGLPTEPQAAENLGEGRYRVEGMRFNMGGHWEIRIGISADPGLDEAVFNLDL</sequence>
<evidence type="ECO:0000313" key="4">
    <source>
        <dbReference type="Proteomes" id="UP000199064"/>
    </source>
</evidence>
<feature type="domain" description="YtkA-like" evidence="2">
    <location>
        <begin position="53"/>
        <end position="134"/>
    </location>
</feature>
<dbReference type="RefSeq" id="WP_040665391.1">
    <property type="nucleotide sequence ID" value="NZ_FNSL01000001.1"/>
</dbReference>
<dbReference type="InterPro" id="IPR032693">
    <property type="entry name" value="YtkA-like_dom"/>
</dbReference>
<organism evidence="3 4">
    <name type="scientific">Nitratireductor aquibiodomus</name>
    <dbReference type="NCBI Taxonomy" id="204799"/>
    <lineage>
        <taxon>Bacteria</taxon>
        <taxon>Pseudomonadati</taxon>
        <taxon>Pseudomonadota</taxon>
        <taxon>Alphaproteobacteria</taxon>
        <taxon>Hyphomicrobiales</taxon>
        <taxon>Phyllobacteriaceae</taxon>
        <taxon>Nitratireductor</taxon>
    </lineage>
</organism>